<organism evidence="1 2">
    <name type="scientific">Tagetes erecta</name>
    <name type="common">African marigold</name>
    <dbReference type="NCBI Taxonomy" id="13708"/>
    <lineage>
        <taxon>Eukaryota</taxon>
        <taxon>Viridiplantae</taxon>
        <taxon>Streptophyta</taxon>
        <taxon>Embryophyta</taxon>
        <taxon>Tracheophyta</taxon>
        <taxon>Spermatophyta</taxon>
        <taxon>Magnoliopsida</taxon>
        <taxon>eudicotyledons</taxon>
        <taxon>Gunneridae</taxon>
        <taxon>Pentapetalae</taxon>
        <taxon>asterids</taxon>
        <taxon>campanulids</taxon>
        <taxon>Asterales</taxon>
        <taxon>Asteraceae</taxon>
        <taxon>Asteroideae</taxon>
        <taxon>Heliantheae alliance</taxon>
        <taxon>Tageteae</taxon>
        <taxon>Tagetes</taxon>
    </lineage>
</organism>
<name>A0AAD8K7G3_TARER</name>
<keyword evidence="2" id="KW-1185">Reference proteome</keyword>
<dbReference type="AlphaFoldDB" id="A0AAD8K7G3"/>
<accession>A0AAD8K7G3</accession>
<reference evidence="1" key="1">
    <citation type="journal article" date="2023" name="bioRxiv">
        <title>Improved chromosome-level genome assembly for marigold (Tagetes erecta).</title>
        <authorList>
            <person name="Jiang F."/>
            <person name="Yuan L."/>
            <person name="Wang S."/>
            <person name="Wang H."/>
            <person name="Xu D."/>
            <person name="Wang A."/>
            <person name="Fan W."/>
        </authorList>
    </citation>
    <scope>NUCLEOTIDE SEQUENCE</scope>
    <source>
        <strain evidence="1">WSJ</strain>
        <tissue evidence="1">Leaf</tissue>
    </source>
</reference>
<protein>
    <submittedName>
        <fullName evidence="1">Uncharacterized protein</fullName>
    </submittedName>
</protein>
<dbReference type="EMBL" id="JAUHHV010000007">
    <property type="protein sequence ID" value="KAK1417800.1"/>
    <property type="molecule type" value="Genomic_DNA"/>
</dbReference>
<sequence>MAMLNRINWMMHLSCLRKWQRDDVSWFTMLSKAGDMDITRMLFDKMAVNNLVSWTMKRGMQRRLLKHFLFK</sequence>
<proteinExistence type="predicted"/>
<dbReference type="Proteomes" id="UP001229421">
    <property type="component" value="Unassembled WGS sequence"/>
</dbReference>
<evidence type="ECO:0000313" key="1">
    <source>
        <dbReference type="EMBL" id="KAK1417800.1"/>
    </source>
</evidence>
<evidence type="ECO:0000313" key="2">
    <source>
        <dbReference type="Proteomes" id="UP001229421"/>
    </source>
</evidence>
<gene>
    <name evidence="1" type="ORF">QVD17_26934</name>
</gene>
<comment type="caution">
    <text evidence="1">The sequence shown here is derived from an EMBL/GenBank/DDBJ whole genome shotgun (WGS) entry which is preliminary data.</text>
</comment>